<keyword evidence="10" id="KW-1185">Reference proteome</keyword>
<dbReference type="InterPro" id="IPR033121">
    <property type="entry name" value="PEPTIDASE_A1"/>
</dbReference>
<dbReference type="Pfam" id="PF14543">
    <property type="entry name" value="TAXi_N"/>
    <property type="match status" value="1"/>
</dbReference>
<dbReference type="Pfam" id="PF14541">
    <property type="entry name" value="TAXi_C"/>
    <property type="match status" value="1"/>
</dbReference>
<dbReference type="Proteomes" id="UP000515211">
    <property type="component" value="Chromosome 5"/>
</dbReference>
<dbReference type="InterPro" id="IPR032861">
    <property type="entry name" value="TAXi_N"/>
</dbReference>
<dbReference type="OrthoDB" id="2747330at2759"/>
<evidence type="ECO:0000256" key="5">
    <source>
        <dbReference type="ARBA" id="ARBA00022750"/>
    </source>
</evidence>
<evidence type="ECO:0000313" key="11">
    <source>
        <dbReference type="RefSeq" id="XP_015964667.1"/>
    </source>
</evidence>
<dbReference type="GeneID" id="107488432"/>
<feature type="signal peptide" evidence="8">
    <location>
        <begin position="1"/>
        <end position="32"/>
    </location>
</feature>
<sequence>MGGHPRTFQFHACFVGIFFFIHFLHFSTVVEASNNGGFSVKLIRKKLARTTTPYSRRLMDSSKVVQSTSNAYLGHYLMELSIGTPPKTIYGIADTGSDLIWTQCVPCHNCYKQLNPMFDPQQSSTYTNISCESEACHILDTTILCSSSSSFSAHNDQCNYTYAYASASITHGVLAHEKFTFTSTMGQPISLEGVVFGCGHSNSGDFNDHEMGIIGLGKGPASLISQMGSSFGSKRFSQCLVPFNTDIDVYSKLSFGNGSEVLGEGVVSTPLVRKADDTTPYFVTLLGITVGNTYLPFSNTSSGTVAKGNMFIDSGTPPTILPQDLYDRVVVEMRNQIALRPIEDDHDLGSQLCYRTETIVGGPMIIAHFEGADVQLTQTQIFVPPKDGVQCLGFTNTSSDGGIYGNFAQSNYLIGFDLDRQIVSFKPTDCTKQ</sequence>
<reference evidence="10" key="1">
    <citation type="journal article" date="2016" name="Nat. Genet.">
        <title>The genome sequences of Arachis duranensis and Arachis ipaensis, the diploid ancestors of cultivated peanut.</title>
        <authorList>
            <person name="Bertioli D.J."/>
            <person name="Cannon S.B."/>
            <person name="Froenicke L."/>
            <person name="Huang G."/>
            <person name="Farmer A.D."/>
            <person name="Cannon E.K."/>
            <person name="Liu X."/>
            <person name="Gao D."/>
            <person name="Clevenger J."/>
            <person name="Dash S."/>
            <person name="Ren L."/>
            <person name="Moretzsohn M.C."/>
            <person name="Shirasawa K."/>
            <person name="Huang W."/>
            <person name="Vidigal B."/>
            <person name="Abernathy B."/>
            <person name="Chu Y."/>
            <person name="Niederhuth C.E."/>
            <person name="Umale P."/>
            <person name="Araujo A.C."/>
            <person name="Kozik A."/>
            <person name="Kim K.D."/>
            <person name="Burow M.D."/>
            <person name="Varshney R.K."/>
            <person name="Wang X."/>
            <person name="Zhang X."/>
            <person name="Barkley N."/>
            <person name="Guimaraes P.M."/>
            <person name="Isobe S."/>
            <person name="Guo B."/>
            <person name="Liao B."/>
            <person name="Stalker H.T."/>
            <person name="Schmitz R.J."/>
            <person name="Scheffler B.E."/>
            <person name="Leal-Bertioli S.C."/>
            <person name="Xun X."/>
            <person name="Jackson S.A."/>
            <person name="Michelmore R."/>
            <person name="Ozias-Akins P."/>
        </authorList>
    </citation>
    <scope>NUCLEOTIDE SEQUENCE [LARGE SCALE GENOMIC DNA]</scope>
    <source>
        <strain evidence="10">cv. V14167</strain>
    </source>
</reference>
<dbReference type="FunFam" id="2.40.70.10:FF:000050">
    <property type="entry name" value="Aspartic proteinase CDR1"/>
    <property type="match status" value="1"/>
</dbReference>
<comment type="similarity">
    <text evidence="2">Belongs to the peptidase A1 family.</text>
</comment>
<organism evidence="10 11">
    <name type="scientific">Arachis duranensis</name>
    <name type="common">Wild peanut</name>
    <dbReference type="NCBI Taxonomy" id="130453"/>
    <lineage>
        <taxon>Eukaryota</taxon>
        <taxon>Viridiplantae</taxon>
        <taxon>Streptophyta</taxon>
        <taxon>Embryophyta</taxon>
        <taxon>Tracheophyta</taxon>
        <taxon>Spermatophyta</taxon>
        <taxon>Magnoliopsida</taxon>
        <taxon>eudicotyledons</taxon>
        <taxon>Gunneridae</taxon>
        <taxon>Pentapetalae</taxon>
        <taxon>rosids</taxon>
        <taxon>fabids</taxon>
        <taxon>Fabales</taxon>
        <taxon>Fabaceae</taxon>
        <taxon>Papilionoideae</taxon>
        <taxon>50 kb inversion clade</taxon>
        <taxon>dalbergioids sensu lato</taxon>
        <taxon>Dalbergieae</taxon>
        <taxon>Pterocarpus clade</taxon>
        <taxon>Arachis</taxon>
    </lineage>
</organism>
<evidence type="ECO:0000256" key="3">
    <source>
        <dbReference type="ARBA" id="ARBA00022525"/>
    </source>
</evidence>
<evidence type="ECO:0000256" key="6">
    <source>
        <dbReference type="ARBA" id="ARBA00022801"/>
    </source>
</evidence>
<dbReference type="GO" id="GO:0005576">
    <property type="term" value="C:extracellular region"/>
    <property type="evidence" value="ECO:0007669"/>
    <property type="project" value="UniProtKB-SubCell"/>
</dbReference>
<feature type="domain" description="Peptidase A1" evidence="9">
    <location>
        <begin position="76"/>
        <end position="426"/>
    </location>
</feature>
<evidence type="ECO:0000256" key="4">
    <source>
        <dbReference type="ARBA" id="ARBA00022670"/>
    </source>
</evidence>
<name>A0A6P4DHF2_ARADU</name>
<dbReference type="InterPro" id="IPR021109">
    <property type="entry name" value="Peptidase_aspartic_dom_sf"/>
</dbReference>
<dbReference type="PANTHER" id="PTHR47967:SF39">
    <property type="entry name" value="ASPARTYL PROTEASE FAMILY PROTEIN, PUTATIVE-RELATED"/>
    <property type="match status" value="1"/>
</dbReference>
<comment type="subcellular location">
    <subcellularLocation>
        <location evidence="1">Secreted</location>
    </subcellularLocation>
</comment>
<dbReference type="InterPro" id="IPR032799">
    <property type="entry name" value="TAXi_C"/>
</dbReference>
<evidence type="ECO:0000313" key="10">
    <source>
        <dbReference type="Proteomes" id="UP000515211"/>
    </source>
</evidence>
<feature type="chain" id="PRO_5028318178" evidence="8">
    <location>
        <begin position="33"/>
        <end position="433"/>
    </location>
</feature>
<dbReference type="CDD" id="cd05476">
    <property type="entry name" value="pepsin_A_like_plant"/>
    <property type="match status" value="1"/>
</dbReference>
<dbReference type="Gene3D" id="2.40.70.10">
    <property type="entry name" value="Acid Proteases"/>
    <property type="match status" value="2"/>
</dbReference>
<dbReference type="GO" id="GO:0006508">
    <property type="term" value="P:proteolysis"/>
    <property type="evidence" value="ECO:0007669"/>
    <property type="project" value="UniProtKB-KW"/>
</dbReference>
<evidence type="ECO:0000259" key="9">
    <source>
        <dbReference type="PROSITE" id="PS51767"/>
    </source>
</evidence>
<dbReference type="PROSITE" id="PS51767">
    <property type="entry name" value="PEPTIDASE_A1"/>
    <property type="match status" value="1"/>
</dbReference>
<reference evidence="11" key="2">
    <citation type="submission" date="2025-08" db="UniProtKB">
        <authorList>
            <consortium name="RefSeq"/>
        </authorList>
    </citation>
    <scope>IDENTIFICATION</scope>
    <source>
        <tissue evidence="11">Whole plant</tissue>
    </source>
</reference>
<keyword evidence="8" id="KW-0732">Signal</keyword>
<dbReference type="InterPro" id="IPR051708">
    <property type="entry name" value="Plant_Aspart_Prot_A1"/>
</dbReference>
<dbReference type="PANTHER" id="PTHR47967">
    <property type="entry name" value="OS07G0603500 PROTEIN-RELATED"/>
    <property type="match status" value="1"/>
</dbReference>
<dbReference type="GO" id="GO:0004190">
    <property type="term" value="F:aspartic-type endopeptidase activity"/>
    <property type="evidence" value="ECO:0007669"/>
    <property type="project" value="UniProtKB-KW"/>
</dbReference>
<keyword evidence="4" id="KW-0645">Protease</keyword>
<evidence type="ECO:0000256" key="1">
    <source>
        <dbReference type="ARBA" id="ARBA00004613"/>
    </source>
</evidence>
<accession>A0A6P4DHF2</accession>
<evidence type="ECO:0000256" key="8">
    <source>
        <dbReference type="SAM" id="SignalP"/>
    </source>
</evidence>
<dbReference type="InterPro" id="IPR034161">
    <property type="entry name" value="Pepsin-like_plant"/>
</dbReference>
<gene>
    <name evidence="11" type="primary">LOC107488432</name>
</gene>
<proteinExistence type="inferred from homology"/>
<dbReference type="AlphaFoldDB" id="A0A6P4DHF2"/>
<keyword evidence="7" id="KW-0325">Glycoprotein</keyword>
<dbReference type="FunFam" id="2.40.70.10:FF:000031">
    <property type="entry name" value="Aspartyl protease AED1"/>
    <property type="match status" value="1"/>
</dbReference>
<protein>
    <submittedName>
        <fullName evidence="11">Aspartic proteinase CDR1-like</fullName>
    </submittedName>
</protein>
<evidence type="ECO:0000256" key="7">
    <source>
        <dbReference type="ARBA" id="ARBA00023180"/>
    </source>
</evidence>
<keyword evidence="3" id="KW-0964">Secreted</keyword>
<dbReference type="RefSeq" id="XP_015964667.1">
    <property type="nucleotide sequence ID" value="XM_016109181.3"/>
</dbReference>
<dbReference type="KEGG" id="adu:107488432"/>
<dbReference type="SUPFAM" id="SSF50630">
    <property type="entry name" value="Acid proteases"/>
    <property type="match status" value="1"/>
</dbReference>
<evidence type="ECO:0000256" key="2">
    <source>
        <dbReference type="ARBA" id="ARBA00007447"/>
    </source>
</evidence>
<keyword evidence="6" id="KW-0378">Hydrolase</keyword>
<keyword evidence="5" id="KW-0064">Aspartyl protease</keyword>